<gene>
    <name evidence="2" type="ORF">MTIM_17370</name>
</gene>
<dbReference type="Pfam" id="PF11272">
    <property type="entry name" value="DUF3072"/>
    <property type="match status" value="1"/>
</dbReference>
<evidence type="ECO:0000313" key="3">
    <source>
        <dbReference type="Proteomes" id="UP000465301"/>
    </source>
</evidence>
<reference evidence="2 3" key="1">
    <citation type="journal article" date="2019" name="Emerg. Microbes Infect.">
        <title>Comprehensive subspecies identification of 175 nontuberculous mycobacteria species based on 7547 genomic profiles.</title>
        <authorList>
            <person name="Matsumoto Y."/>
            <person name="Kinjo T."/>
            <person name="Motooka D."/>
            <person name="Nabeya D."/>
            <person name="Jung N."/>
            <person name="Uechi K."/>
            <person name="Horii T."/>
            <person name="Iida T."/>
            <person name="Fujita J."/>
            <person name="Nakamura S."/>
        </authorList>
    </citation>
    <scope>NUCLEOTIDE SEQUENCE [LARGE SCALE GENOMIC DNA]</scope>
    <source>
        <strain evidence="2 3">JCM 30726</strain>
    </source>
</reference>
<evidence type="ECO:0008006" key="4">
    <source>
        <dbReference type="Google" id="ProtNLM"/>
    </source>
</evidence>
<dbReference type="AlphaFoldDB" id="A0A7I9Z4P9"/>
<dbReference type="EMBL" id="BLLA01000001">
    <property type="protein sequence ID" value="GFG95858.1"/>
    <property type="molecule type" value="Genomic_DNA"/>
</dbReference>
<evidence type="ECO:0000313" key="2">
    <source>
        <dbReference type="EMBL" id="GFG95858.1"/>
    </source>
</evidence>
<evidence type="ECO:0000256" key="1">
    <source>
        <dbReference type="SAM" id="MobiDB-lite"/>
    </source>
</evidence>
<dbReference type="InterPro" id="IPR021425">
    <property type="entry name" value="DUF3072"/>
</dbReference>
<protein>
    <recommendedName>
        <fullName evidence="4">DUF3072 domain-containing protein</fullName>
    </recommendedName>
</protein>
<sequence>MTALSDYIAPIAGIATCMVDDAAQAPRENPEKDRSQWVTGDEPMTGPQRSYLSTLAQEAGEEIPENLTKAEASKLIDQLQQRTGRGSS</sequence>
<feature type="region of interest" description="Disordered" evidence="1">
    <location>
        <begin position="22"/>
        <end position="48"/>
    </location>
</feature>
<dbReference type="Proteomes" id="UP000465301">
    <property type="component" value="Unassembled WGS sequence"/>
</dbReference>
<comment type="caution">
    <text evidence="2">The sequence shown here is derived from an EMBL/GenBank/DDBJ whole genome shotgun (WGS) entry which is preliminary data.</text>
</comment>
<keyword evidence="3" id="KW-1185">Reference proteome</keyword>
<proteinExistence type="predicted"/>
<name>A0A7I9Z4P9_9MYCO</name>
<organism evidence="2 3">
    <name type="scientific">Mycobacterium timonense</name>
    <dbReference type="NCBI Taxonomy" id="701043"/>
    <lineage>
        <taxon>Bacteria</taxon>
        <taxon>Bacillati</taxon>
        <taxon>Actinomycetota</taxon>
        <taxon>Actinomycetes</taxon>
        <taxon>Mycobacteriales</taxon>
        <taxon>Mycobacteriaceae</taxon>
        <taxon>Mycobacterium</taxon>
        <taxon>Mycobacterium avium complex (MAC)</taxon>
    </lineage>
</organism>
<accession>A0A7I9Z4P9</accession>